<keyword evidence="3" id="KW-1185">Reference proteome</keyword>
<dbReference type="Gene3D" id="3.40.630.30">
    <property type="match status" value="1"/>
</dbReference>
<reference evidence="2 3" key="1">
    <citation type="submission" date="2017-03" db="EMBL/GenBank/DDBJ databases">
        <title>The genome sequence of Candidatus Rickettsiella viridis.</title>
        <authorList>
            <person name="Nikoh N."/>
            <person name="Tsuchida T."/>
            <person name="Yamaguchi K."/>
            <person name="Maeda T."/>
            <person name="Shigenobu S."/>
            <person name="Fukatsu T."/>
        </authorList>
    </citation>
    <scope>NUCLEOTIDE SEQUENCE [LARGE SCALE GENOMIC DNA]</scope>
    <source>
        <strain evidence="2 3">Ap-RA04</strain>
    </source>
</reference>
<dbReference type="Proteomes" id="UP000282483">
    <property type="component" value="Chromosome"/>
</dbReference>
<proteinExistence type="predicted"/>
<evidence type="ECO:0000259" key="1">
    <source>
        <dbReference type="PROSITE" id="PS51186"/>
    </source>
</evidence>
<dbReference type="InterPro" id="IPR052729">
    <property type="entry name" value="Acyl/Acetyltrans_Enzymes"/>
</dbReference>
<dbReference type="PROSITE" id="PS51186">
    <property type="entry name" value="GNAT"/>
    <property type="match status" value="1"/>
</dbReference>
<dbReference type="KEGG" id="rvi:RVIR1_06380"/>
<dbReference type="InterPro" id="IPR016181">
    <property type="entry name" value="Acyl_CoA_acyltransferase"/>
</dbReference>
<keyword evidence="2" id="KW-0808">Transferase</keyword>
<evidence type="ECO:0000313" key="3">
    <source>
        <dbReference type="Proteomes" id="UP000282483"/>
    </source>
</evidence>
<accession>A0A2Z5V732</accession>
<dbReference type="CDD" id="cd04301">
    <property type="entry name" value="NAT_SF"/>
    <property type="match status" value="1"/>
</dbReference>
<dbReference type="Gene3D" id="3.40.630.90">
    <property type="match status" value="1"/>
</dbReference>
<sequence>MKQNNPPVVELSMRYMTEKDLEMVMGWCKEEKWNIGKYDASFYHKLDPKGHFLLLENGQPVGAISIIRYSSQLFTIGPFIVKKEYRNKGYGAEIWQYAMRVLEKNPDATAYLHAVPPQIPRYARSGFKESFHIQRWQKTSTENSVANKDAINEGIKNLNTVSSESIIEYDQSIFSVSRKKLLTEFMQCQHVAGFASTDDSGKVTGLGIIRPCIEGFRVGPLYADHIENAQKLFRVLLGAVNNSTVFLDAPSHNPYIESFTQHFNLNRVPEADTVAMFKGDVPPSLLENKHKNYAICSLEIG</sequence>
<dbReference type="EMBL" id="AP018005">
    <property type="protein sequence ID" value="BBB15137.1"/>
    <property type="molecule type" value="Genomic_DNA"/>
</dbReference>
<name>A0A2Z5V732_9COXI</name>
<dbReference type="GO" id="GO:0016747">
    <property type="term" value="F:acyltransferase activity, transferring groups other than amino-acyl groups"/>
    <property type="evidence" value="ECO:0007669"/>
    <property type="project" value="InterPro"/>
</dbReference>
<gene>
    <name evidence="2" type="ORF">RVIR1_06380</name>
</gene>
<dbReference type="PANTHER" id="PTHR47237">
    <property type="entry name" value="SLL0310 PROTEIN"/>
    <property type="match status" value="1"/>
</dbReference>
<dbReference type="Pfam" id="PF00583">
    <property type="entry name" value="Acetyltransf_1"/>
    <property type="match status" value="1"/>
</dbReference>
<dbReference type="AlphaFoldDB" id="A0A2Z5V732"/>
<dbReference type="Pfam" id="PF18014">
    <property type="entry name" value="Acetyltransf_18"/>
    <property type="match status" value="1"/>
</dbReference>
<dbReference type="PANTHER" id="PTHR47237:SF1">
    <property type="entry name" value="SLL0310 PROTEIN"/>
    <property type="match status" value="1"/>
</dbReference>
<protein>
    <submittedName>
        <fullName evidence="2">GCN5-related N-acetyltransferase</fullName>
    </submittedName>
</protein>
<evidence type="ECO:0000313" key="2">
    <source>
        <dbReference type="EMBL" id="BBB15137.1"/>
    </source>
</evidence>
<organism evidence="2 3">
    <name type="scientific">Candidatus Rickettsiella viridis</name>
    <dbReference type="NCBI Taxonomy" id="676208"/>
    <lineage>
        <taxon>Bacteria</taxon>
        <taxon>Pseudomonadati</taxon>
        <taxon>Pseudomonadota</taxon>
        <taxon>Gammaproteobacteria</taxon>
        <taxon>Legionellales</taxon>
        <taxon>Coxiellaceae</taxon>
        <taxon>Rickettsiella</taxon>
    </lineage>
</organism>
<dbReference type="InterPro" id="IPR041496">
    <property type="entry name" value="YitH/HolE_GNAT"/>
</dbReference>
<dbReference type="SUPFAM" id="SSF55729">
    <property type="entry name" value="Acyl-CoA N-acyltransferases (Nat)"/>
    <property type="match status" value="1"/>
</dbReference>
<dbReference type="InterPro" id="IPR000182">
    <property type="entry name" value="GNAT_dom"/>
</dbReference>
<feature type="domain" description="N-acetyltransferase" evidence="1">
    <location>
        <begin position="11"/>
        <end position="148"/>
    </location>
</feature>